<keyword evidence="3" id="KW-0808">Transferase</keyword>
<comment type="caution">
    <text evidence="9">The sequence shown here is derived from an EMBL/GenBank/DDBJ whole genome shotgun (WGS) entry which is preliminary data.</text>
</comment>
<evidence type="ECO:0000256" key="3">
    <source>
        <dbReference type="ARBA" id="ARBA00022679"/>
    </source>
</evidence>
<dbReference type="InterPro" id="IPR004358">
    <property type="entry name" value="Sig_transdc_His_kin-like_C"/>
</dbReference>
<proteinExistence type="predicted"/>
<evidence type="ECO:0000256" key="5">
    <source>
        <dbReference type="ARBA" id="ARBA00022777"/>
    </source>
</evidence>
<sequence>MDQNIEILQNAQRLRYEAFSRFATDLNKCTEYSDIAKILSTQLKYIINSFIFRVYYRNENSQVAFQGFIGQTFFFQNADKISYSFEETALANGLPIEYPTEKIFSDPAFAETVFTHQKVYSLVTIPAVYSAKHQIVITIATTQDKQIVKPDYKFIQLISDFLANKLSQLLVLEAIAKTNKELEINNKQISSLNQYLDATVKERTLQLTNTNTELKTLLYRTTHDFRAPLANIMGLSNLGTTMAEDPETLLLFKHSKTVAQGLDKMLTKLNGAVIADDESNKKEPIIFADIINPIRHKLQALLTANACNITLTENVTQPYHSYQNILTVIFDNLIDNSINFRNPEKETQIRINVLNQTGHVVVTFTDNGQGIDAEIIPKIFDMYYRGSANSAGHGLGLYIVAKLVKFLKGEIKVESVLNEYTTFTIQLPLF</sequence>
<dbReference type="SUPFAM" id="SSF55874">
    <property type="entry name" value="ATPase domain of HSP90 chaperone/DNA topoisomerase II/histidine kinase"/>
    <property type="match status" value="1"/>
</dbReference>
<evidence type="ECO:0000313" key="9">
    <source>
        <dbReference type="EMBL" id="RKR81403.1"/>
    </source>
</evidence>
<evidence type="ECO:0000256" key="4">
    <source>
        <dbReference type="ARBA" id="ARBA00022741"/>
    </source>
</evidence>
<keyword evidence="6" id="KW-0067">ATP-binding</keyword>
<dbReference type="Gene3D" id="3.30.565.10">
    <property type="entry name" value="Histidine kinase-like ATPase, C-terminal domain"/>
    <property type="match status" value="1"/>
</dbReference>
<dbReference type="OrthoDB" id="9766459at2"/>
<dbReference type="InterPro" id="IPR036097">
    <property type="entry name" value="HisK_dim/P_sf"/>
</dbReference>
<dbReference type="PROSITE" id="PS50109">
    <property type="entry name" value="HIS_KIN"/>
    <property type="match status" value="1"/>
</dbReference>
<organism evidence="9 10">
    <name type="scientific">Mucilaginibacter gracilis</name>
    <dbReference type="NCBI Taxonomy" id="423350"/>
    <lineage>
        <taxon>Bacteria</taxon>
        <taxon>Pseudomonadati</taxon>
        <taxon>Bacteroidota</taxon>
        <taxon>Sphingobacteriia</taxon>
        <taxon>Sphingobacteriales</taxon>
        <taxon>Sphingobacteriaceae</taxon>
        <taxon>Mucilaginibacter</taxon>
    </lineage>
</organism>
<dbReference type="GO" id="GO:0005524">
    <property type="term" value="F:ATP binding"/>
    <property type="evidence" value="ECO:0007669"/>
    <property type="project" value="UniProtKB-KW"/>
</dbReference>
<feature type="domain" description="Histidine kinase" evidence="8">
    <location>
        <begin position="220"/>
        <end position="430"/>
    </location>
</feature>
<dbReference type="InterPro" id="IPR050351">
    <property type="entry name" value="BphY/WalK/GraS-like"/>
</dbReference>
<keyword evidence="4" id="KW-0547">Nucleotide-binding</keyword>
<dbReference type="SUPFAM" id="SSF47384">
    <property type="entry name" value="Homodimeric domain of signal transducing histidine kinase"/>
    <property type="match status" value="1"/>
</dbReference>
<evidence type="ECO:0000256" key="6">
    <source>
        <dbReference type="ARBA" id="ARBA00022840"/>
    </source>
</evidence>
<dbReference type="InterPro" id="IPR005467">
    <property type="entry name" value="His_kinase_dom"/>
</dbReference>
<dbReference type="Pfam" id="PF02518">
    <property type="entry name" value="HATPase_c"/>
    <property type="match status" value="1"/>
</dbReference>
<dbReference type="GO" id="GO:0007234">
    <property type="term" value="P:osmosensory signaling via phosphorelay pathway"/>
    <property type="evidence" value="ECO:0007669"/>
    <property type="project" value="TreeGrafter"/>
</dbReference>
<name>A0A495IY31_9SPHI</name>
<dbReference type="AlphaFoldDB" id="A0A495IY31"/>
<evidence type="ECO:0000256" key="2">
    <source>
        <dbReference type="ARBA" id="ARBA00012438"/>
    </source>
</evidence>
<gene>
    <name evidence="9" type="ORF">BDD43_1549</name>
</gene>
<accession>A0A495IY31</accession>
<evidence type="ECO:0000256" key="1">
    <source>
        <dbReference type="ARBA" id="ARBA00000085"/>
    </source>
</evidence>
<reference evidence="9 10" key="1">
    <citation type="submission" date="2018-10" db="EMBL/GenBank/DDBJ databases">
        <title>Genomic Encyclopedia of Archaeal and Bacterial Type Strains, Phase II (KMG-II): from individual species to whole genera.</title>
        <authorList>
            <person name="Goeker M."/>
        </authorList>
    </citation>
    <scope>NUCLEOTIDE SEQUENCE [LARGE SCALE GENOMIC DNA]</scope>
    <source>
        <strain evidence="9 10">DSM 18602</strain>
    </source>
</reference>
<evidence type="ECO:0000313" key="10">
    <source>
        <dbReference type="Proteomes" id="UP000268007"/>
    </source>
</evidence>
<keyword evidence="7" id="KW-0902">Two-component regulatory system</keyword>
<evidence type="ECO:0000256" key="7">
    <source>
        <dbReference type="ARBA" id="ARBA00023012"/>
    </source>
</evidence>
<dbReference type="RefSeq" id="WP_121197108.1">
    <property type="nucleotide sequence ID" value="NZ_RBKU01000001.1"/>
</dbReference>
<protein>
    <recommendedName>
        <fullName evidence="2">histidine kinase</fullName>
        <ecNumber evidence="2">2.7.13.3</ecNumber>
    </recommendedName>
</protein>
<dbReference type="InterPro" id="IPR036890">
    <property type="entry name" value="HATPase_C_sf"/>
</dbReference>
<dbReference type="EC" id="2.7.13.3" evidence="2"/>
<keyword evidence="5 9" id="KW-0418">Kinase</keyword>
<dbReference type="SMART" id="SM00387">
    <property type="entry name" value="HATPase_c"/>
    <property type="match status" value="1"/>
</dbReference>
<comment type="catalytic activity">
    <reaction evidence="1">
        <text>ATP + protein L-histidine = ADP + protein N-phospho-L-histidine.</text>
        <dbReference type="EC" id="2.7.13.3"/>
    </reaction>
</comment>
<dbReference type="PANTHER" id="PTHR42878">
    <property type="entry name" value="TWO-COMPONENT HISTIDINE KINASE"/>
    <property type="match status" value="1"/>
</dbReference>
<dbReference type="GO" id="GO:0000155">
    <property type="term" value="F:phosphorelay sensor kinase activity"/>
    <property type="evidence" value="ECO:0007669"/>
    <property type="project" value="InterPro"/>
</dbReference>
<dbReference type="InterPro" id="IPR003594">
    <property type="entry name" value="HATPase_dom"/>
</dbReference>
<dbReference type="EMBL" id="RBKU01000001">
    <property type="protein sequence ID" value="RKR81403.1"/>
    <property type="molecule type" value="Genomic_DNA"/>
</dbReference>
<dbReference type="PRINTS" id="PR00344">
    <property type="entry name" value="BCTRLSENSOR"/>
</dbReference>
<dbReference type="GO" id="GO:0000156">
    <property type="term" value="F:phosphorelay response regulator activity"/>
    <property type="evidence" value="ECO:0007669"/>
    <property type="project" value="TreeGrafter"/>
</dbReference>
<dbReference type="Proteomes" id="UP000268007">
    <property type="component" value="Unassembled WGS sequence"/>
</dbReference>
<dbReference type="GO" id="GO:0030295">
    <property type="term" value="F:protein kinase activator activity"/>
    <property type="evidence" value="ECO:0007669"/>
    <property type="project" value="TreeGrafter"/>
</dbReference>
<keyword evidence="10" id="KW-1185">Reference proteome</keyword>
<evidence type="ECO:0000259" key="8">
    <source>
        <dbReference type="PROSITE" id="PS50109"/>
    </source>
</evidence>
<dbReference type="PANTHER" id="PTHR42878:SF7">
    <property type="entry name" value="SENSOR HISTIDINE KINASE GLRK"/>
    <property type="match status" value="1"/>
</dbReference>